<dbReference type="Proteomes" id="UP001260188">
    <property type="component" value="Unassembled WGS sequence"/>
</dbReference>
<accession>A0ABU1HZS7</accession>
<comment type="caution">
    <text evidence="2">The sequence shown here is derived from an EMBL/GenBank/DDBJ whole genome shotgun (WGS) entry which is preliminary data.</text>
</comment>
<sequence>MTTTTVDVMLPFYGDAARLQIAVASVLAQDRDDFRLVCVDDRAPDPEAGDWVRSLRDPRLHYVSNPHNLGLAANFNRCVDLVTAERFVMMGADDVMLPDYLDTVLKLADAAPRAAMIQPGVNVIDEVGDEYLPLADRVKAMVRPRVRGTARELSGEFLARSLTRADWAYFPSLLWRSDVVKHHRFNERYPIALDLALMLDIALSGGSMVVDDHVVFQYRRHRSSESATTASDGSRFSQELELFADYRKRFAEAGWRAAHWEARAHIMTRLNAGAEALGALRSGRLDRFARLASFLVR</sequence>
<dbReference type="PANTHER" id="PTHR43685">
    <property type="entry name" value="GLYCOSYLTRANSFERASE"/>
    <property type="match status" value="1"/>
</dbReference>
<dbReference type="CDD" id="cd00761">
    <property type="entry name" value="Glyco_tranf_GTA_type"/>
    <property type="match status" value="1"/>
</dbReference>
<dbReference type="InterPro" id="IPR001173">
    <property type="entry name" value="Glyco_trans_2-like"/>
</dbReference>
<keyword evidence="3" id="KW-1185">Reference proteome</keyword>
<dbReference type="SUPFAM" id="SSF53448">
    <property type="entry name" value="Nucleotide-diphospho-sugar transferases"/>
    <property type="match status" value="1"/>
</dbReference>
<dbReference type="InterPro" id="IPR050834">
    <property type="entry name" value="Glycosyltransf_2"/>
</dbReference>
<evidence type="ECO:0000259" key="1">
    <source>
        <dbReference type="Pfam" id="PF00535"/>
    </source>
</evidence>
<dbReference type="EMBL" id="JAVIZA010000001">
    <property type="protein sequence ID" value="MDR6167144.1"/>
    <property type="molecule type" value="Genomic_DNA"/>
</dbReference>
<protein>
    <submittedName>
        <fullName evidence="2">GT2 family glycosyltransferase</fullName>
    </submittedName>
</protein>
<reference evidence="2 3" key="1">
    <citation type="submission" date="2023-08" db="EMBL/GenBank/DDBJ databases">
        <title>Functional and genomic diversity of the sorghum phyllosphere microbiome.</title>
        <authorList>
            <person name="Shade A."/>
        </authorList>
    </citation>
    <scope>NUCLEOTIDE SEQUENCE [LARGE SCALE GENOMIC DNA]</scope>
    <source>
        <strain evidence="2 3">SORGH_AS_0919</strain>
    </source>
</reference>
<dbReference type="Gene3D" id="3.90.550.10">
    <property type="entry name" value="Spore Coat Polysaccharide Biosynthesis Protein SpsA, Chain A"/>
    <property type="match status" value="1"/>
</dbReference>
<dbReference type="Pfam" id="PF00535">
    <property type="entry name" value="Glycos_transf_2"/>
    <property type="match status" value="1"/>
</dbReference>
<feature type="domain" description="Glycosyltransferase 2-like" evidence="1">
    <location>
        <begin position="8"/>
        <end position="133"/>
    </location>
</feature>
<dbReference type="InterPro" id="IPR029044">
    <property type="entry name" value="Nucleotide-diphossugar_trans"/>
</dbReference>
<evidence type="ECO:0000313" key="3">
    <source>
        <dbReference type="Proteomes" id="UP001260188"/>
    </source>
</evidence>
<dbReference type="RefSeq" id="WP_309665607.1">
    <property type="nucleotide sequence ID" value="NZ_JAVIZA010000001.1"/>
</dbReference>
<name>A0ABU1HZS7_9MICO</name>
<gene>
    <name evidence="2" type="ORF">QE367_001348</name>
</gene>
<dbReference type="PANTHER" id="PTHR43685:SF2">
    <property type="entry name" value="GLYCOSYLTRANSFERASE 2-LIKE DOMAIN-CONTAINING PROTEIN"/>
    <property type="match status" value="1"/>
</dbReference>
<evidence type="ECO:0000313" key="2">
    <source>
        <dbReference type="EMBL" id="MDR6167144.1"/>
    </source>
</evidence>
<organism evidence="2 3">
    <name type="scientific">Microbacterium paludicola</name>
    <dbReference type="NCBI Taxonomy" id="300019"/>
    <lineage>
        <taxon>Bacteria</taxon>
        <taxon>Bacillati</taxon>
        <taxon>Actinomycetota</taxon>
        <taxon>Actinomycetes</taxon>
        <taxon>Micrococcales</taxon>
        <taxon>Microbacteriaceae</taxon>
        <taxon>Microbacterium</taxon>
    </lineage>
</organism>
<proteinExistence type="predicted"/>